<feature type="transmembrane region" description="Helical" evidence="2">
    <location>
        <begin position="352"/>
        <end position="369"/>
    </location>
</feature>
<dbReference type="NCBIfam" id="TIGR03057">
    <property type="entry name" value="xxxLxxG_by_4"/>
    <property type="match status" value="3"/>
</dbReference>
<feature type="transmembrane region" description="Helical" evidence="2">
    <location>
        <begin position="375"/>
        <end position="399"/>
    </location>
</feature>
<feature type="transmembrane region" description="Helical" evidence="2">
    <location>
        <begin position="437"/>
        <end position="459"/>
    </location>
</feature>
<proteinExistence type="predicted"/>
<name>A0A9Q4GKI4_9CORY</name>
<keyword evidence="2" id="KW-1133">Transmembrane helix</keyword>
<feature type="transmembrane region" description="Helical" evidence="2">
    <location>
        <begin position="313"/>
        <end position="332"/>
    </location>
</feature>
<reference evidence="3" key="1">
    <citation type="submission" date="2022-11" db="EMBL/GenBank/DDBJ databases">
        <title>Corynebacterium sp. isolated from Penguins.</title>
        <authorList>
            <person name="Sedlar K."/>
            <person name="Svec P."/>
        </authorList>
    </citation>
    <scope>NUCLEOTIDE SEQUENCE</scope>
    <source>
        <strain evidence="3">P5875</strain>
    </source>
</reference>
<accession>A0A9Q4GKI4</accession>
<protein>
    <submittedName>
        <fullName evidence="3">YhgE/Pip domain-containing protein</fullName>
    </submittedName>
</protein>
<feature type="region of interest" description="Disordered" evidence="1">
    <location>
        <begin position="494"/>
        <end position="536"/>
    </location>
</feature>
<dbReference type="EMBL" id="JAPMKX010000002">
    <property type="protein sequence ID" value="MCX7537952.1"/>
    <property type="molecule type" value="Genomic_DNA"/>
</dbReference>
<feature type="transmembrane region" description="Helical" evidence="2">
    <location>
        <begin position="466"/>
        <end position="488"/>
    </location>
</feature>
<sequence>MSRTGVTVTRVLLALLLFLPVMVGAVCTVVSGTDLMSTSVGNEGDDTAAPGEARREVRGGGDLVAARRAAGEAETQAGFLVAGTGELSDGVGELADGSRRLSEGATDAVNGSQQLTDGLIQLQAGTGQLGDGATRVADGVSRAVEQIEALPGARDELLRILDDVDATLAKSDHPEAPKLRMELVNLRVEVVNFRIAPEMLGQLNELRDGSRELANQLSTPGQPFHDGVYSAAAGSSSLTSGLRELNEGTQALQSGVDEIRDGAERVRSMAEANEKKIDAIQAGLPARGAAGAAPGVVEQASAQLDTGVGVGPMGALFAALLVWLAGTSLWLLSRPSAEPGGARSRTFGAPGLAVAGIAAVGAVFVATVARPAGSVALTGAILVVALTAVAAAVSGRAVIGLLGGTAGRIALVLGLIAQVGVLGHVFSGVSVGEEPTAFWRFLTAVMPAAYPAGALAGFGTGGSGPVLWTAVAVLGSLVVLGVLVGRFAPTVDCPPGPVPGDPVGDRDGSASMVAGHRPSDDPTATIPAVTDVPPER</sequence>
<evidence type="ECO:0000313" key="3">
    <source>
        <dbReference type="EMBL" id="MCX7537952.1"/>
    </source>
</evidence>
<dbReference type="Proteomes" id="UP001070238">
    <property type="component" value="Unassembled WGS sequence"/>
</dbReference>
<gene>
    <name evidence="3" type="ORF">OS123_05280</name>
</gene>
<dbReference type="AlphaFoldDB" id="A0A9Q4GKI4"/>
<keyword evidence="2" id="KW-0812">Transmembrane</keyword>
<organism evidence="3 4">
    <name type="scientific">Corynebacterium antarcticum</name>
    <dbReference type="NCBI Taxonomy" id="2800405"/>
    <lineage>
        <taxon>Bacteria</taxon>
        <taxon>Bacillati</taxon>
        <taxon>Actinomycetota</taxon>
        <taxon>Actinomycetes</taxon>
        <taxon>Mycobacteriales</taxon>
        <taxon>Corynebacteriaceae</taxon>
        <taxon>Corynebacterium</taxon>
    </lineage>
</organism>
<feature type="region of interest" description="Disordered" evidence="1">
    <location>
        <begin position="37"/>
        <end position="58"/>
    </location>
</feature>
<dbReference type="InterPro" id="IPR023908">
    <property type="entry name" value="xxxLxxG_rpt"/>
</dbReference>
<evidence type="ECO:0000256" key="1">
    <source>
        <dbReference type="SAM" id="MobiDB-lite"/>
    </source>
</evidence>
<feature type="transmembrane region" description="Helical" evidence="2">
    <location>
        <begin position="411"/>
        <end position="431"/>
    </location>
</feature>
<dbReference type="RefSeq" id="WP_267169306.1">
    <property type="nucleotide sequence ID" value="NZ_JAPMKX010000002.1"/>
</dbReference>
<keyword evidence="2" id="KW-0472">Membrane</keyword>
<comment type="caution">
    <text evidence="3">The sequence shown here is derived from an EMBL/GenBank/DDBJ whole genome shotgun (WGS) entry which is preliminary data.</text>
</comment>
<evidence type="ECO:0000313" key="4">
    <source>
        <dbReference type="Proteomes" id="UP001070238"/>
    </source>
</evidence>
<evidence type="ECO:0000256" key="2">
    <source>
        <dbReference type="SAM" id="Phobius"/>
    </source>
</evidence>